<evidence type="ECO:0008006" key="5">
    <source>
        <dbReference type="Google" id="ProtNLM"/>
    </source>
</evidence>
<evidence type="ECO:0000256" key="2">
    <source>
        <dbReference type="SAM" id="SignalP"/>
    </source>
</evidence>
<feature type="compositionally biased region" description="Low complexity" evidence="1">
    <location>
        <begin position="32"/>
        <end position="41"/>
    </location>
</feature>
<sequence length="301" mass="30839">MKTQILKCSLSVALLSLAACSGGGGGGGGSASGDVAAPSSSITAPPTAAKGTSAEMDTISGSGAQTTTLLNNAVSSFDISTFTSQLPAFHKPRGGDSCMQAITPESDWVDQDQDGFKKNLSVKFVNCTETETDGDFAGLTWIENSSLTSTDANDSSPESNGSMTGKGDTTWKNGSGTVIAKGYAAGSLTLDIAKATMVMNYKNGGYNNAVEPKIENGYMAFWLTLAVTDPETSAASTATGYVQIYKEGKGLVTLSIASSGYNFDEADRCLKGGSITLKYADGSTAAGPTAKDICFTQQASK</sequence>
<dbReference type="PROSITE" id="PS51257">
    <property type="entry name" value="PROKAR_LIPOPROTEIN"/>
    <property type="match status" value="1"/>
</dbReference>
<dbReference type="EMBL" id="CP002930">
    <property type="protein sequence ID" value="AFY00127.1"/>
    <property type="molecule type" value="Genomic_DNA"/>
</dbReference>
<feature type="chain" id="PRO_5003914299" description="Lipoprotein" evidence="2">
    <location>
        <begin position="19"/>
        <end position="301"/>
    </location>
</feature>
<feature type="region of interest" description="Disordered" evidence="1">
    <location>
        <begin position="147"/>
        <end position="169"/>
    </location>
</feature>
<reference evidence="3 4" key="1">
    <citation type="journal article" date="2012" name="BMC Genomics">
        <title>Genome analysis of a simultaneously predatory and prey-independent, novel Bdellovibrio bacteriovorus from the River Tiber, supports in silico predictions of both ancient and recent lateral gene transfer from diverse bacteria.</title>
        <authorList>
            <person name="Hobley L."/>
            <person name="Lerner T.R."/>
            <person name="Williams L.E."/>
            <person name="Lambert C."/>
            <person name="Till R."/>
            <person name="Milner D.S."/>
            <person name="Basford S.M."/>
            <person name="Capeness M.J."/>
            <person name="Fenton A.K."/>
            <person name="Atterbury R.J."/>
            <person name="Harris M.A."/>
            <person name="Sockett R.E."/>
        </authorList>
    </citation>
    <scope>NUCLEOTIDE SEQUENCE [LARGE SCALE GENOMIC DNA]</scope>
    <source>
        <strain evidence="3 4">Tiberius</strain>
    </source>
</reference>
<protein>
    <recommendedName>
        <fullName evidence="5">Lipoprotein</fullName>
    </recommendedName>
</protein>
<organism evidence="3 4">
    <name type="scientific">Bdellovibrio bacteriovorus str. Tiberius</name>
    <dbReference type="NCBI Taxonomy" id="1069642"/>
    <lineage>
        <taxon>Bacteria</taxon>
        <taxon>Pseudomonadati</taxon>
        <taxon>Bdellovibrionota</taxon>
        <taxon>Bdellovibrionia</taxon>
        <taxon>Bdellovibrionales</taxon>
        <taxon>Pseudobdellovibrionaceae</taxon>
        <taxon>Bdellovibrio</taxon>
    </lineage>
</organism>
<proteinExistence type="predicted"/>
<dbReference type="PATRIC" id="fig|1069642.3.peg.411"/>
<feature type="region of interest" description="Disordered" evidence="1">
    <location>
        <begin position="28"/>
        <end position="53"/>
    </location>
</feature>
<dbReference type="HOGENOM" id="CLU_923363_0_0_7"/>
<dbReference type="AlphaFoldDB" id="K7ZE40"/>
<evidence type="ECO:0000313" key="3">
    <source>
        <dbReference type="EMBL" id="AFY00127.1"/>
    </source>
</evidence>
<dbReference type="KEGG" id="bbat:Bdt_0419"/>
<name>K7ZE40_BDEBC</name>
<dbReference type="RefSeq" id="WP_015089611.1">
    <property type="nucleotide sequence ID" value="NC_019567.1"/>
</dbReference>
<dbReference type="OrthoDB" id="10011693at2"/>
<keyword evidence="2" id="KW-0732">Signal</keyword>
<gene>
    <name evidence="3" type="ORF">Bdt_0419</name>
</gene>
<evidence type="ECO:0000313" key="4">
    <source>
        <dbReference type="Proteomes" id="UP000010074"/>
    </source>
</evidence>
<feature type="signal peptide" evidence="2">
    <location>
        <begin position="1"/>
        <end position="18"/>
    </location>
</feature>
<accession>K7ZE40</accession>
<feature type="compositionally biased region" description="Polar residues" evidence="1">
    <location>
        <begin position="147"/>
        <end position="163"/>
    </location>
</feature>
<evidence type="ECO:0000256" key="1">
    <source>
        <dbReference type="SAM" id="MobiDB-lite"/>
    </source>
</evidence>
<dbReference type="Proteomes" id="UP000010074">
    <property type="component" value="Chromosome"/>
</dbReference>